<evidence type="ECO:0000256" key="7">
    <source>
        <dbReference type="ARBA" id="ARBA00023136"/>
    </source>
</evidence>
<keyword evidence="6 9" id="KW-1133">Transmembrane helix</keyword>
<keyword evidence="13" id="KW-1185">Reference proteome</keyword>
<dbReference type="Gene3D" id="3.10.20.310">
    <property type="entry name" value="membrane protein fhac"/>
    <property type="match status" value="1"/>
</dbReference>
<comment type="function">
    <text evidence="9">Essential cell division protein.</text>
</comment>
<keyword evidence="4 9" id="KW-0132">Cell division</keyword>
<evidence type="ECO:0000313" key="13">
    <source>
        <dbReference type="Proteomes" id="UP001596391"/>
    </source>
</evidence>
<keyword evidence="5 9" id="KW-0812">Transmembrane</keyword>
<evidence type="ECO:0000313" key="12">
    <source>
        <dbReference type="EMBL" id="MFC6646946.1"/>
    </source>
</evidence>
<keyword evidence="3" id="KW-0997">Cell inner membrane</keyword>
<evidence type="ECO:0000256" key="1">
    <source>
        <dbReference type="ARBA" id="ARBA00004370"/>
    </source>
</evidence>
<keyword evidence="7 9" id="KW-0472">Membrane</keyword>
<feature type="compositionally biased region" description="Basic and acidic residues" evidence="10">
    <location>
        <begin position="382"/>
        <end position="396"/>
    </location>
</feature>
<feature type="domain" description="POTRA" evidence="11">
    <location>
        <begin position="122"/>
        <end position="190"/>
    </location>
</feature>
<feature type="region of interest" description="Disordered" evidence="10">
    <location>
        <begin position="373"/>
        <end position="423"/>
    </location>
</feature>
<dbReference type="EMBL" id="JBHSWI010000001">
    <property type="protein sequence ID" value="MFC6646946.1"/>
    <property type="molecule type" value="Genomic_DNA"/>
</dbReference>
<feature type="compositionally biased region" description="Low complexity" evidence="10">
    <location>
        <begin position="411"/>
        <end position="423"/>
    </location>
</feature>
<dbReference type="Gene3D" id="3.40.50.11690">
    <property type="entry name" value="Cell division protein FtsQ/DivIB"/>
    <property type="match status" value="1"/>
</dbReference>
<feature type="transmembrane region" description="Helical" evidence="9">
    <location>
        <begin position="85"/>
        <end position="109"/>
    </location>
</feature>
<dbReference type="InterPro" id="IPR013685">
    <property type="entry name" value="POTRA_FtsQ_type"/>
</dbReference>
<evidence type="ECO:0000256" key="3">
    <source>
        <dbReference type="ARBA" id="ARBA00022519"/>
    </source>
</evidence>
<dbReference type="InterPro" id="IPR005548">
    <property type="entry name" value="Cell_div_FtsQ/DivIB_C"/>
</dbReference>
<dbReference type="PANTHER" id="PTHR35851">
    <property type="entry name" value="CELL DIVISION PROTEIN FTSQ"/>
    <property type="match status" value="1"/>
</dbReference>
<protein>
    <recommendedName>
        <fullName evidence="9">Cell division protein FtsQ</fullName>
    </recommendedName>
</protein>
<keyword evidence="2 9" id="KW-1003">Cell membrane</keyword>
<dbReference type="Proteomes" id="UP001596391">
    <property type="component" value="Unassembled WGS sequence"/>
</dbReference>
<dbReference type="PANTHER" id="PTHR35851:SF1">
    <property type="entry name" value="CELL DIVISION PROTEIN FTSQ"/>
    <property type="match status" value="1"/>
</dbReference>
<name>A0ABW1ZDY9_9BACT</name>
<evidence type="ECO:0000256" key="4">
    <source>
        <dbReference type="ARBA" id="ARBA00022618"/>
    </source>
</evidence>
<comment type="similarity">
    <text evidence="9">Belongs to the FtsQ/DivIB family. FtsQ subfamily.</text>
</comment>
<evidence type="ECO:0000259" key="11">
    <source>
        <dbReference type="PROSITE" id="PS51779"/>
    </source>
</evidence>
<dbReference type="Pfam" id="PF08478">
    <property type="entry name" value="POTRA_1"/>
    <property type="match status" value="1"/>
</dbReference>
<proteinExistence type="inferred from homology"/>
<dbReference type="InterPro" id="IPR045335">
    <property type="entry name" value="FtsQ_C_sf"/>
</dbReference>
<dbReference type="InterPro" id="IPR034746">
    <property type="entry name" value="POTRA"/>
</dbReference>
<accession>A0ABW1ZDY9</accession>
<organism evidence="12 13">
    <name type="scientific">Granulicella cerasi</name>
    <dbReference type="NCBI Taxonomy" id="741063"/>
    <lineage>
        <taxon>Bacteria</taxon>
        <taxon>Pseudomonadati</taxon>
        <taxon>Acidobacteriota</taxon>
        <taxon>Terriglobia</taxon>
        <taxon>Terriglobales</taxon>
        <taxon>Acidobacteriaceae</taxon>
        <taxon>Granulicella</taxon>
    </lineage>
</organism>
<evidence type="ECO:0000256" key="2">
    <source>
        <dbReference type="ARBA" id="ARBA00022475"/>
    </source>
</evidence>
<gene>
    <name evidence="9" type="primary">ftsQ</name>
    <name evidence="12" type="ORF">ACFQBQ_15445</name>
</gene>
<sequence>MSFKRGTSRGTAVLDAPEETYASEFEREGAEVSEPPAVREPAPAGAFQRARERAASGESLEEEAYVPKRGAPKKFNLRASVPKSVAGRLVAASLAVLTLGAAAVIITAVEHSLMRDERFMVATSSDIEISGNQHLTRSQLLSVFGADLERNIFKVPLAERRTDLERLPWVEHATVMRLLPNHLRVKVMERTPVAFVRQGTQIGLVDANGVLLDMPQDAAGDPHYSFPVLTGLNAGDPQSTRAARMAIYASFMKDLGGDTDDARKRTASLSEVDVTNPEDIKALVALNGSDVLVHFGDEKFLERYNEFAEHLSEWKSQYPKLSAADMRYEHQVVLEMQGAAQSNAAAATANPAAPAATTPAMAPATAAAKPAPVAAKPAAKAPAKEPPAKAKAEAAKRLMAQKLARARAAAKAHTTTHPAKANQ</sequence>
<dbReference type="InterPro" id="IPR026579">
    <property type="entry name" value="FtsQ"/>
</dbReference>
<dbReference type="HAMAP" id="MF_00911">
    <property type="entry name" value="FtsQ_subfam"/>
    <property type="match status" value="1"/>
</dbReference>
<keyword evidence="8 9" id="KW-0131">Cell cycle</keyword>
<feature type="region of interest" description="Disordered" evidence="10">
    <location>
        <begin position="1"/>
        <end position="53"/>
    </location>
</feature>
<evidence type="ECO:0000256" key="9">
    <source>
        <dbReference type="HAMAP-Rule" id="MF_00911"/>
    </source>
</evidence>
<comment type="subcellular location">
    <subcellularLocation>
        <location evidence="9">Cell membrane</location>
        <topology evidence="9">Single-pass type II membrane protein</topology>
    </subcellularLocation>
    <subcellularLocation>
        <location evidence="1">Membrane</location>
    </subcellularLocation>
    <text evidence="9">Localizes to the division septum.</text>
</comment>
<reference evidence="13" key="1">
    <citation type="journal article" date="2019" name="Int. J. Syst. Evol. Microbiol.">
        <title>The Global Catalogue of Microorganisms (GCM) 10K type strain sequencing project: providing services to taxonomists for standard genome sequencing and annotation.</title>
        <authorList>
            <consortium name="The Broad Institute Genomics Platform"/>
            <consortium name="The Broad Institute Genome Sequencing Center for Infectious Disease"/>
            <person name="Wu L."/>
            <person name="Ma J."/>
        </authorList>
    </citation>
    <scope>NUCLEOTIDE SEQUENCE [LARGE SCALE GENOMIC DNA]</scope>
    <source>
        <strain evidence="13">CGMCC 1.16026</strain>
    </source>
</reference>
<evidence type="ECO:0000256" key="8">
    <source>
        <dbReference type="ARBA" id="ARBA00023306"/>
    </source>
</evidence>
<dbReference type="PROSITE" id="PS51779">
    <property type="entry name" value="POTRA"/>
    <property type="match status" value="1"/>
</dbReference>
<dbReference type="Pfam" id="PF03799">
    <property type="entry name" value="FtsQ_DivIB_C"/>
    <property type="match status" value="1"/>
</dbReference>
<dbReference type="GO" id="GO:0051301">
    <property type="term" value="P:cell division"/>
    <property type="evidence" value="ECO:0007669"/>
    <property type="project" value="UniProtKB-KW"/>
</dbReference>
<evidence type="ECO:0000256" key="6">
    <source>
        <dbReference type="ARBA" id="ARBA00022989"/>
    </source>
</evidence>
<comment type="caution">
    <text evidence="12">The sequence shown here is derived from an EMBL/GenBank/DDBJ whole genome shotgun (WGS) entry which is preliminary data.</text>
</comment>
<dbReference type="RefSeq" id="WP_263371120.1">
    <property type="nucleotide sequence ID" value="NZ_JAGSYD010000002.1"/>
</dbReference>
<evidence type="ECO:0000256" key="5">
    <source>
        <dbReference type="ARBA" id="ARBA00022692"/>
    </source>
</evidence>
<evidence type="ECO:0000256" key="10">
    <source>
        <dbReference type="SAM" id="MobiDB-lite"/>
    </source>
</evidence>